<gene>
    <name evidence="2" type="ORF">KAM382_26650</name>
</gene>
<evidence type="ECO:0000313" key="3">
    <source>
        <dbReference type="Proteomes" id="UP000737420"/>
    </source>
</evidence>
<organism evidence="2 3">
    <name type="scientific">Aeromonas caviae</name>
    <name type="common">Aeromonas punctata</name>
    <dbReference type="NCBI Taxonomy" id="648"/>
    <lineage>
        <taxon>Bacteria</taxon>
        <taxon>Pseudomonadati</taxon>
        <taxon>Pseudomonadota</taxon>
        <taxon>Gammaproteobacteria</taxon>
        <taxon>Aeromonadales</taxon>
        <taxon>Aeromonadaceae</taxon>
        <taxon>Aeromonas</taxon>
    </lineage>
</organism>
<dbReference type="AlphaFoldDB" id="A0ABD0B8U5"/>
<reference evidence="2 3" key="1">
    <citation type="submission" date="2021-07" db="EMBL/GenBank/DDBJ databases">
        <title>Draft genome sequence of carbapenem-resistant Aeromonas spp. in Japan.</title>
        <authorList>
            <person name="Maehana S."/>
            <person name="Suzuki M."/>
            <person name="Kitasato H."/>
        </authorList>
    </citation>
    <scope>NUCLEOTIDE SEQUENCE [LARGE SCALE GENOMIC DNA]</scope>
    <source>
        <strain evidence="2 3">KAM382</strain>
    </source>
</reference>
<dbReference type="EMBL" id="BPOP01000026">
    <property type="protein sequence ID" value="GJB92604.1"/>
    <property type="molecule type" value="Genomic_DNA"/>
</dbReference>
<proteinExistence type="predicted"/>
<protein>
    <submittedName>
        <fullName evidence="2">Uncharacterized protein</fullName>
    </submittedName>
</protein>
<name>A0ABD0B8U5_AERCA</name>
<sequence length="44" mass="4472">MPGTGSVRADNAAHVTPDGSACPVAPRNAPAPWRATLSENMVPT</sequence>
<evidence type="ECO:0000256" key="1">
    <source>
        <dbReference type="SAM" id="MobiDB-lite"/>
    </source>
</evidence>
<evidence type="ECO:0000313" key="2">
    <source>
        <dbReference type="EMBL" id="GJB92604.1"/>
    </source>
</evidence>
<comment type="caution">
    <text evidence="2">The sequence shown here is derived from an EMBL/GenBank/DDBJ whole genome shotgun (WGS) entry which is preliminary data.</text>
</comment>
<dbReference type="Proteomes" id="UP000737420">
    <property type="component" value="Unassembled WGS sequence"/>
</dbReference>
<feature type="region of interest" description="Disordered" evidence="1">
    <location>
        <begin position="1"/>
        <end position="44"/>
    </location>
</feature>
<accession>A0ABD0B8U5</accession>